<evidence type="ECO:0000313" key="5">
    <source>
        <dbReference type="EMBL" id="KAK7422474.1"/>
    </source>
</evidence>
<evidence type="ECO:0000256" key="3">
    <source>
        <dbReference type="PROSITE-ProRule" id="PRU00023"/>
    </source>
</evidence>
<dbReference type="InterPro" id="IPR002110">
    <property type="entry name" value="Ankyrin_rpt"/>
</dbReference>
<dbReference type="SMART" id="SM00248">
    <property type="entry name" value="ANK"/>
    <property type="match status" value="4"/>
</dbReference>
<evidence type="ECO:0000256" key="4">
    <source>
        <dbReference type="SAM" id="Phobius"/>
    </source>
</evidence>
<comment type="caution">
    <text evidence="5">The sequence shown here is derived from an EMBL/GenBank/DDBJ whole genome shotgun (WGS) entry which is preliminary data.</text>
</comment>
<organism evidence="5 6">
    <name type="scientific">Neonectria magnoliae</name>
    <dbReference type="NCBI Taxonomy" id="2732573"/>
    <lineage>
        <taxon>Eukaryota</taxon>
        <taxon>Fungi</taxon>
        <taxon>Dikarya</taxon>
        <taxon>Ascomycota</taxon>
        <taxon>Pezizomycotina</taxon>
        <taxon>Sordariomycetes</taxon>
        <taxon>Hypocreomycetidae</taxon>
        <taxon>Hypocreales</taxon>
        <taxon>Nectriaceae</taxon>
        <taxon>Neonectria</taxon>
    </lineage>
</organism>
<dbReference type="InterPro" id="IPR036770">
    <property type="entry name" value="Ankyrin_rpt-contain_sf"/>
</dbReference>
<feature type="repeat" description="ANK" evidence="3">
    <location>
        <begin position="150"/>
        <end position="172"/>
    </location>
</feature>
<evidence type="ECO:0008006" key="7">
    <source>
        <dbReference type="Google" id="ProtNLM"/>
    </source>
</evidence>
<keyword evidence="1" id="KW-0677">Repeat</keyword>
<dbReference type="SUPFAM" id="SSF48403">
    <property type="entry name" value="Ankyrin repeat"/>
    <property type="match status" value="1"/>
</dbReference>
<evidence type="ECO:0000313" key="6">
    <source>
        <dbReference type="Proteomes" id="UP001498421"/>
    </source>
</evidence>
<name>A0ABR1HNC6_9HYPO</name>
<dbReference type="PANTHER" id="PTHR24173:SF74">
    <property type="entry name" value="ANKYRIN REPEAT DOMAIN-CONTAINING PROTEIN 16"/>
    <property type="match status" value="1"/>
</dbReference>
<dbReference type="EMBL" id="JAZAVK010000107">
    <property type="protein sequence ID" value="KAK7422474.1"/>
    <property type="molecule type" value="Genomic_DNA"/>
</dbReference>
<keyword evidence="2 3" id="KW-0040">ANK repeat</keyword>
<keyword evidence="6" id="KW-1185">Reference proteome</keyword>
<gene>
    <name evidence="5" type="ORF">QQZ08_009462</name>
</gene>
<feature type="transmembrane region" description="Helical" evidence="4">
    <location>
        <begin position="310"/>
        <end position="331"/>
    </location>
</feature>
<proteinExistence type="predicted"/>
<feature type="transmembrane region" description="Helical" evidence="4">
    <location>
        <begin position="343"/>
        <end position="365"/>
    </location>
</feature>
<evidence type="ECO:0000256" key="1">
    <source>
        <dbReference type="ARBA" id="ARBA00022737"/>
    </source>
</evidence>
<accession>A0ABR1HNC6</accession>
<dbReference type="PROSITE" id="PS50088">
    <property type="entry name" value="ANK_REPEAT"/>
    <property type="match status" value="1"/>
</dbReference>
<keyword evidence="4" id="KW-0472">Membrane</keyword>
<protein>
    <recommendedName>
        <fullName evidence="7">Ankyrin</fullName>
    </recommendedName>
</protein>
<dbReference type="Gene3D" id="1.25.40.20">
    <property type="entry name" value="Ankyrin repeat-containing domain"/>
    <property type="match status" value="1"/>
</dbReference>
<dbReference type="Proteomes" id="UP001498421">
    <property type="component" value="Unassembled WGS sequence"/>
</dbReference>
<evidence type="ECO:0000256" key="2">
    <source>
        <dbReference type="ARBA" id="ARBA00023043"/>
    </source>
</evidence>
<dbReference type="Pfam" id="PF12796">
    <property type="entry name" value="Ank_2"/>
    <property type="match status" value="1"/>
</dbReference>
<dbReference type="PROSITE" id="PS50297">
    <property type="entry name" value="ANK_REP_REGION"/>
    <property type="match status" value="1"/>
</dbReference>
<sequence length="463" mass="51637">MGAETIPSPSPALPPPGLFSHTVPTYTEFDDGRLFARIERAEALKLPILHAPEFDHWRRRPAEDEASHVARDIVSAFFNAIAVGHDDVVRDFVSRGLVSPDTTNECKETPLLAAVRAGKTPMVSTLVALGAIVDAFGHSPTSAKKAAELPDRTPLQLAAEQGHLALVRVLMEDYGADDRLIAPDGAMALRLAAMNGHREVVEYLPARRGGSWLRWKTAHAAEMKRVRRALKNIVHFIRILVWDIPKWMVYDVPVGIGQAMWRSRHRAAAWCKKLPSRVKRFTLELPTRVKRGAQNVWKGVKKIPDFLKRVALALWRFIKAIPGAIKTLLLWVGQGVKSVGKAIFSVLARLVSLLHTAISAVLSFFRSITLKDVWNGFCHVLRAIFIDAPQAIFDVLVSFGQSMLQVMEGLFGCMGWVLWYIGAGIVSFFTYLPRMVLRCLAAIGRSIQRAFQEVMAYLDPKRM</sequence>
<reference evidence="5 6" key="1">
    <citation type="journal article" date="2025" name="Microbiol. Resour. Announc.">
        <title>Draft genome sequences for Neonectria magnoliae and Neonectria punicea, canker pathogens of Liriodendron tulipifera and Acer saccharum in West Virginia.</title>
        <authorList>
            <person name="Petronek H.M."/>
            <person name="Kasson M.T."/>
            <person name="Metheny A.M."/>
            <person name="Stauder C.M."/>
            <person name="Lovett B."/>
            <person name="Lynch S.C."/>
            <person name="Garnas J.R."/>
            <person name="Kasson L.R."/>
            <person name="Stajich J.E."/>
        </authorList>
    </citation>
    <scope>NUCLEOTIDE SEQUENCE [LARGE SCALE GENOMIC DNA]</scope>
    <source>
        <strain evidence="5 6">NRRL 64651</strain>
    </source>
</reference>
<keyword evidence="4" id="KW-1133">Transmembrane helix</keyword>
<keyword evidence="4" id="KW-0812">Transmembrane</keyword>
<dbReference type="PANTHER" id="PTHR24173">
    <property type="entry name" value="ANKYRIN REPEAT CONTAINING"/>
    <property type="match status" value="1"/>
</dbReference>
<feature type="transmembrane region" description="Helical" evidence="4">
    <location>
        <begin position="409"/>
        <end position="432"/>
    </location>
</feature>